<dbReference type="AlphaFoldDB" id="A0AAV7W9U1"/>
<dbReference type="Proteomes" id="UP001066276">
    <property type="component" value="Chromosome 1_2"/>
</dbReference>
<evidence type="ECO:0000313" key="1">
    <source>
        <dbReference type="EMBL" id="KAJ1210799.1"/>
    </source>
</evidence>
<sequence>MRLLRGSCLAHTDPKAIHCSIACWDPHYRLFAALKRGEQRCPLACIGGALQPVQSSDAEAAAVTRRGPGGAGVALWRWYRGRRWMVVDEPL</sequence>
<comment type="caution">
    <text evidence="1">The sequence shown here is derived from an EMBL/GenBank/DDBJ whole genome shotgun (WGS) entry which is preliminary data.</text>
</comment>
<name>A0AAV7W9U1_PLEWA</name>
<dbReference type="EMBL" id="JANPWB010000002">
    <property type="protein sequence ID" value="KAJ1210799.1"/>
    <property type="molecule type" value="Genomic_DNA"/>
</dbReference>
<reference evidence="1" key="1">
    <citation type="journal article" date="2022" name="bioRxiv">
        <title>Sequencing and chromosome-scale assembly of the giantPleurodeles waltlgenome.</title>
        <authorList>
            <person name="Brown T."/>
            <person name="Elewa A."/>
            <person name="Iarovenko S."/>
            <person name="Subramanian E."/>
            <person name="Araus A.J."/>
            <person name="Petzold A."/>
            <person name="Susuki M."/>
            <person name="Suzuki K.-i.T."/>
            <person name="Hayashi T."/>
            <person name="Toyoda A."/>
            <person name="Oliveira C."/>
            <person name="Osipova E."/>
            <person name="Leigh N.D."/>
            <person name="Simon A."/>
            <person name="Yun M.H."/>
        </authorList>
    </citation>
    <scope>NUCLEOTIDE SEQUENCE</scope>
    <source>
        <strain evidence="1">20211129_DDA</strain>
        <tissue evidence="1">Liver</tissue>
    </source>
</reference>
<proteinExistence type="predicted"/>
<gene>
    <name evidence="1" type="ORF">NDU88_006161</name>
</gene>
<protein>
    <submittedName>
        <fullName evidence="1">Uncharacterized protein</fullName>
    </submittedName>
</protein>
<organism evidence="1 2">
    <name type="scientific">Pleurodeles waltl</name>
    <name type="common">Iberian ribbed newt</name>
    <dbReference type="NCBI Taxonomy" id="8319"/>
    <lineage>
        <taxon>Eukaryota</taxon>
        <taxon>Metazoa</taxon>
        <taxon>Chordata</taxon>
        <taxon>Craniata</taxon>
        <taxon>Vertebrata</taxon>
        <taxon>Euteleostomi</taxon>
        <taxon>Amphibia</taxon>
        <taxon>Batrachia</taxon>
        <taxon>Caudata</taxon>
        <taxon>Salamandroidea</taxon>
        <taxon>Salamandridae</taxon>
        <taxon>Pleurodelinae</taxon>
        <taxon>Pleurodeles</taxon>
    </lineage>
</organism>
<keyword evidence="2" id="KW-1185">Reference proteome</keyword>
<evidence type="ECO:0000313" key="2">
    <source>
        <dbReference type="Proteomes" id="UP001066276"/>
    </source>
</evidence>
<accession>A0AAV7W9U1</accession>